<organism evidence="6 7">
    <name type="scientific">Actinoplanes subglobosus</name>
    <dbReference type="NCBI Taxonomy" id="1547892"/>
    <lineage>
        <taxon>Bacteria</taxon>
        <taxon>Bacillati</taxon>
        <taxon>Actinomycetota</taxon>
        <taxon>Actinomycetes</taxon>
        <taxon>Micromonosporales</taxon>
        <taxon>Micromonosporaceae</taxon>
        <taxon>Actinoplanes</taxon>
    </lineage>
</organism>
<keyword evidence="3" id="KW-0731">Sigma factor</keyword>
<evidence type="ECO:0000256" key="5">
    <source>
        <dbReference type="ARBA" id="ARBA00023163"/>
    </source>
</evidence>
<dbReference type="PANTHER" id="PTHR43133">
    <property type="entry name" value="RNA POLYMERASE ECF-TYPE SIGMA FACTO"/>
    <property type="match status" value="1"/>
</dbReference>
<dbReference type="SUPFAM" id="SSF88659">
    <property type="entry name" value="Sigma3 and sigma4 domains of RNA polymerase sigma factors"/>
    <property type="match status" value="1"/>
</dbReference>
<evidence type="ECO:0000256" key="3">
    <source>
        <dbReference type="ARBA" id="ARBA00023082"/>
    </source>
</evidence>
<comment type="similarity">
    <text evidence="1">Belongs to the sigma-70 factor family. ECF subfamily.</text>
</comment>
<dbReference type="EMBL" id="JBHSBL010000020">
    <property type="protein sequence ID" value="MFC4069274.1"/>
    <property type="molecule type" value="Genomic_DNA"/>
</dbReference>
<keyword evidence="4" id="KW-0238">DNA-binding</keyword>
<dbReference type="SUPFAM" id="SSF88946">
    <property type="entry name" value="Sigma2 domain of RNA polymerase sigma factors"/>
    <property type="match status" value="1"/>
</dbReference>
<dbReference type="PANTHER" id="PTHR43133:SF52">
    <property type="entry name" value="ECF RNA POLYMERASE SIGMA FACTOR SIGL"/>
    <property type="match status" value="1"/>
</dbReference>
<protein>
    <submittedName>
        <fullName evidence="6">Uncharacterized protein</fullName>
    </submittedName>
</protein>
<dbReference type="RefSeq" id="WP_378070160.1">
    <property type="nucleotide sequence ID" value="NZ_JBHSBL010000020.1"/>
</dbReference>
<dbReference type="InterPro" id="IPR013325">
    <property type="entry name" value="RNA_pol_sigma_r2"/>
</dbReference>
<evidence type="ECO:0000256" key="4">
    <source>
        <dbReference type="ARBA" id="ARBA00023125"/>
    </source>
</evidence>
<evidence type="ECO:0000256" key="2">
    <source>
        <dbReference type="ARBA" id="ARBA00023015"/>
    </source>
</evidence>
<dbReference type="InterPro" id="IPR013324">
    <property type="entry name" value="RNA_pol_sigma_r3/r4-like"/>
</dbReference>
<dbReference type="InterPro" id="IPR039425">
    <property type="entry name" value="RNA_pol_sigma-70-like"/>
</dbReference>
<dbReference type="Proteomes" id="UP001595867">
    <property type="component" value="Unassembled WGS sequence"/>
</dbReference>
<dbReference type="Gene3D" id="1.10.1740.10">
    <property type="match status" value="1"/>
</dbReference>
<evidence type="ECO:0000313" key="6">
    <source>
        <dbReference type="EMBL" id="MFC4069274.1"/>
    </source>
</evidence>
<name>A0ABV8IZA6_9ACTN</name>
<keyword evidence="7" id="KW-1185">Reference proteome</keyword>
<accession>A0ABV8IZA6</accession>
<reference evidence="7" key="1">
    <citation type="journal article" date="2019" name="Int. J. Syst. Evol. Microbiol.">
        <title>The Global Catalogue of Microorganisms (GCM) 10K type strain sequencing project: providing services to taxonomists for standard genome sequencing and annotation.</title>
        <authorList>
            <consortium name="The Broad Institute Genomics Platform"/>
            <consortium name="The Broad Institute Genome Sequencing Center for Infectious Disease"/>
            <person name="Wu L."/>
            <person name="Ma J."/>
        </authorList>
    </citation>
    <scope>NUCLEOTIDE SEQUENCE [LARGE SCALE GENOMIC DNA]</scope>
    <source>
        <strain evidence="7">TBRC 5832</strain>
    </source>
</reference>
<sequence>MGRHAADRTTEAFERMVDPHLPALRAYVLRNTGGDEVTAGAIVEETLFRAAREPGRHPRLASGIRPWLMLAARDVLRDAERRAPARHRDRTTAPATRIVAAMRNLTPAHRELIVRTLYGGASLEDLAADRGVPVARIKSDLFLAMRAVRTGLDRHATR</sequence>
<proteinExistence type="inferred from homology"/>
<evidence type="ECO:0000256" key="1">
    <source>
        <dbReference type="ARBA" id="ARBA00010641"/>
    </source>
</evidence>
<keyword evidence="5" id="KW-0804">Transcription</keyword>
<evidence type="ECO:0000313" key="7">
    <source>
        <dbReference type="Proteomes" id="UP001595867"/>
    </source>
</evidence>
<gene>
    <name evidence="6" type="ORF">ACFO0C_30500</name>
</gene>
<dbReference type="InterPro" id="IPR036388">
    <property type="entry name" value="WH-like_DNA-bd_sf"/>
</dbReference>
<dbReference type="Gene3D" id="1.10.10.10">
    <property type="entry name" value="Winged helix-like DNA-binding domain superfamily/Winged helix DNA-binding domain"/>
    <property type="match status" value="1"/>
</dbReference>
<keyword evidence="2" id="KW-0805">Transcription regulation</keyword>
<comment type="caution">
    <text evidence="6">The sequence shown here is derived from an EMBL/GenBank/DDBJ whole genome shotgun (WGS) entry which is preliminary data.</text>
</comment>